<protein>
    <submittedName>
        <fullName evidence="1">Uncharacterized protein</fullName>
    </submittedName>
</protein>
<dbReference type="AlphaFoldDB" id="A0A2J4R675"/>
<reference evidence="1 2" key="2">
    <citation type="submission" date="2018-01" db="EMBL/GenBank/DDBJ databases">
        <title>Genomic study of Klebsiella pneumoniae.</title>
        <authorList>
            <person name="Yang Y."/>
            <person name="Bicalho R."/>
        </authorList>
    </citation>
    <scope>NUCLEOTIDE SEQUENCE [LARGE SCALE GENOMIC DNA]</scope>
    <source>
        <strain evidence="1 2">A11</strain>
    </source>
</reference>
<dbReference type="Proteomes" id="UP000234505">
    <property type="component" value="Unassembled WGS sequence"/>
</dbReference>
<accession>A0A2J4R675</accession>
<proteinExistence type="predicted"/>
<comment type="caution">
    <text evidence="1">The sequence shown here is derived from an EMBL/GenBank/DDBJ whole genome shotgun (WGS) entry which is preliminary data.</text>
</comment>
<dbReference type="EMBL" id="PIDS01000466">
    <property type="protein sequence ID" value="PLL38830.1"/>
    <property type="molecule type" value="Genomic_DNA"/>
</dbReference>
<organism evidence="1 2">
    <name type="scientific">Klebsiella michiganensis</name>
    <dbReference type="NCBI Taxonomy" id="1134687"/>
    <lineage>
        <taxon>Bacteria</taxon>
        <taxon>Pseudomonadati</taxon>
        <taxon>Pseudomonadota</taxon>
        <taxon>Gammaproteobacteria</taxon>
        <taxon>Enterobacterales</taxon>
        <taxon>Enterobacteriaceae</taxon>
        <taxon>Klebsiella/Raoultella group</taxon>
        <taxon>Klebsiella</taxon>
    </lineage>
</organism>
<name>A0A2J4R675_9ENTR</name>
<gene>
    <name evidence="1" type="ORF">CWN50_14810</name>
</gene>
<evidence type="ECO:0000313" key="2">
    <source>
        <dbReference type="Proteomes" id="UP000234505"/>
    </source>
</evidence>
<evidence type="ECO:0000313" key="1">
    <source>
        <dbReference type="EMBL" id="PLL38830.1"/>
    </source>
</evidence>
<reference evidence="1 2" key="1">
    <citation type="submission" date="2017-11" db="EMBL/GenBank/DDBJ databases">
        <authorList>
            <person name="Han C.G."/>
        </authorList>
    </citation>
    <scope>NUCLEOTIDE SEQUENCE [LARGE SCALE GENOMIC DNA]</scope>
    <source>
        <strain evidence="1 2">A11</strain>
    </source>
</reference>
<sequence>MLILMGQVRRGKNVAAVFRRTDARFYRQKLFFSTPLDSRKIFGLFSKRAAHAAASLGRSGR</sequence>